<accession>A0AAD6T8B9</accession>
<dbReference type="InterPro" id="IPR036396">
    <property type="entry name" value="Cyt_P450_sf"/>
</dbReference>
<comment type="subcellular location">
    <subcellularLocation>
        <location evidence="2">Membrane</location>
    </subcellularLocation>
</comment>
<dbReference type="PRINTS" id="PR00463">
    <property type="entry name" value="EP450I"/>
</dbReference>
<evidence type="ECO:0000256" key="1">
    <source>
        <dbReference type="ARBA" id="ARBA00001971"/>
    </source>
</evidence>
<keyword evidence="5 13" id="KW-0349">Heme</keyword>
<dbReference type="AlphaFoldDB" id="A0AAD6T8B9"/>
<proteinExistence type="inferred from homology"/>
<comment type="caution">
    <text evidence="15">The sequence shown here is derived from an EMBL/GenBank/DDBJ whole genome shotgun (WGS) entry which is preliminary data.</text>
</comment>
<evidence type="ECO:0000256" key="4">
    <source>
        <dbReference type="ARBA" id="ARBA00010617"/>
    </source>
</evidence>
<evidence type="ECO:0000256" key="2">
    <source>
        <dbReference type="ARBA" id="ARBA00004370"/>
    </source>
</evidence>
<dbReference type="PANTHER" id="PTHR24305">
    <property type="entry name" value="CYTOCHROME P450"/>
    <property type="match status" value="1"/>
</dbReference>
<evidence type="ECO:0000256" key="10">
    <source>
        <dbReference type="ARBA" id="ARBA00023004"/>
    </source>
</evidence>
<dbReference type="Proteomes" id="UP001218188">
    <property type="component" value="Unassembled WGS sequence"/>
</dbReference>
<keyword evidence="8" id="KW-1133">Transmembrane helix</keyword>
<dbReference type="GO" id="GO:0016020">
    <property type="term" value="C:membrane"/>
    <property type="evidence" value="ECO:0007669"/>
    <property type="project" value="UniProtKB-SubCell"/>
</dbReference>
<keyword evidence="12" id="KW-0472">Membrane</keyword>
<dbReference type="GO" id="GO:0016705">
    <property type="term" value="F:oxidoreductase activity, acting on paired donors, with incorporation or reduction of molecular oxygen"/>
    <property type="evidence" value="ECO:0007669"/>
    <property type="project" value="InterPro"/>
</dbReference>
<dbReference type="PANTHER" id="PTHR24305:SF166">
    <property type="entry name" value="CYTOCHROME P450 12A4, MITOCHONDRIAL-RELATED"/>
    <property type="match status" value="1"/>
</dbReference>
<name>A0AAD6T8B9_9AGAR</name>
<dbReference type="InterPro" id="IPR050121">
    <property type="entry name" value="Cytochrome_P450_monoxygenase"/>
</dbReference>
<evidence type="ECO:0000256" key="6">
    <source>
        <dbReference type="ARBA" id="ARBA00022692"/>
    </source>
</evidence>
<evidence type="ECO:0000256" key="5">
    <source>
        <dbReference type="ARBA" id="ARBA00022617"/>
    </source>
</evidence>
<gene>
    <name evidence="15" type="ORF">C8F04DRAFT_1032143</name>
</gene>
<sequence length="516" mass="57832">MTSTILALAFAIFAVSVYRFVNGLKSVNHIPGMRPLFAPFSLFGAAFGTRWWNPGLNWPWEWRKTAFFNHTHDVISIVPVISGGSSVYTCSMDVAKQILAAEGKTQLFKPQRIVAGLLLWGENIVAASGDMWKRHRRIVAPALTSKTYALLITETIATYREMVDAEEWRDKDNISVAEFNHLPRKLALILIARCGFGLPMPWVDASTENGLTFGKSLTIVTETVIPRLIIPTWLYKFPIERIRIIEAAWAGLGSFMHTFLESRKDELQACACGADDKQRGDILSRLVTAMDSDGKVSLNEQEVLGNIFTLMFAGHETTASVIAATLGYLAIYENEQEKAYAEIIKAIPECQDPTMDVLQNLPHLLACFHEAMRIYPAGVAIVRELTDDITIKVKRPVEKQLTLQQGTLVIVDMIALHHNPNMFSEPDLFRPSRWYGVPEHDISMFGMGPRACIGRKFSHTEALCFLFLFLRDWKINVPLRDGETLGEYEERVMGKAGMEGLALGVGPISLKMARRK</sequence>
<dbReference type="InterPro" id="IPR017972">
    <property type="entry name" value="Cyt_P450_CS"/>
</dbReference>
<dbReference type="EMBL" id="JARJCM010000020">
    <property type="protein sequence ID" value="KAJ7040736.1"/>
    <property type="molecule type" value="Genomic_DNA"/>
</dbReference>
<keyword evidence="9 14" id="KW-0560">Oxidoreductase</keyword>
<comment type="similarity">
    <text evidence="4 14">Belongs to the cytochrome P450 family.</text>
</comment>
<feature type="binding site" description="axial binding residue" evidence="13">
    <location>
        <position position="452"/>
    </location>
    <ligand>
        <name>heme</name>
        <dbReference type="ChEBI" id="CHEBI:30413"/>
    </ligand>
    <ligandPart>
        <name>Fe</name>
        <dbReference type="ChEBI" id="CHEBI:18248"/>
    </ligandPart>
</feature>
<evidence type="ECO:0000256" key="8">
    <source>
        <dbReference type="ARBA" id="ARBA00022989"/>
    </source>
</evidence>
<evidence type="ECO:0000256" key="14">
    <source>
        <dbReference type="RuleBase" id="RU000461"/>
    </source>
</evidence>
<keyword evidence="7 13" id="KW-0479">Metal-binding</keyword>
<keyword evidence="16" id="KW-1185">Reference proteome</keyword>
<evidence type="ECO:0000256" key="3">
    <source>
        <dbReference type="ARBA" id="ARBA00004721"/>
    </source>
</evidence>
<dbReference type="InterPro" id="IPR001128">
    <property type="entry name" value="Cyt_P450"/>
</dbReference>
<evidence type="ECO:0000256" key="13">
    <source>
        <dbReference type="PIRSR" id="PIRSR602401-1"/>
    </source>
</evidence>
<dbReference type="PRINTS" id="PR00385">
    <property type="entry name" value="P450"/>
</dbReference>
<reference evidence="15" key="1">
    <citation type="submission" date="2023-03" db="EMBL/GenBank/DDBJ databases">
        <title>Massive genome expansion in bonnet fungi (Mycena s.s.) driven by repeated elements and novel gene families across ecological guilds.</title>
        <authorList>
            <consortium name="Lawrence Berkeley National Laboratory"/>
            <person name="Harder C.B."/>
            <person name="Miyauchi S."/>
            <person name="Viragh M."/>
            <person name="Kuo A."/>
            <person name="Thoen E."/>
            <person name="Andreopoulos B."/>
            <person name="Lu D."/>
            <person name="Skrede I."/>
            <person name="Drula E."/>
            <person name="Henrissat B."/>
            <person name="Morin E."/>
            <person name="Kohler A."/>
            <person name="Barry K."/>
            <person name="LaButti K."/>
            <person name="Morin E."/>
            <person name="Salamov A."/>
            <person name="Lipzen A."/>
            <person name="Mereny Z."/>
            <person name="Hegedus B."/>
            <person name="Baldrian P."/>
            <person name="Stursova M."/>
            <person name="Weitz H."/>
            <person name="Taylor A."/>
            <person name="Grigoriev I.V."/>
            <person name="Nagy L.G."/>
            <person name="Martin F."/>
            <person name="Kauserud H."/>
        </authorList>
    </citation>
    <scope>NUCLEOTIDE SEQUENCE</scope>
    <source>
        <strain evidence="15">CBHHK200</strain>
    </source>
</reference>
<keyword evidence="10 13" id="KW-0408">Iron</keyword>
<protein>
    <submittedName>
        <fullName evidence="15">Cytochrome P450</fullName>
    </submittedName>
</protein>
<dbReference type="PROSITE" id="PS00086">
    <property type="entry name" value="CYTOCHROME_P450"/>
    <property type="match status" value="1"/>
</dbReference>
<dbReference type="GO" id="GO:0004497">
    <property type="term" value="F:monooxygenase activity"/>
    <property type="evidence" value="ECO:0007669"/>
    <property type="project" value="UniProtKB-KW"/>
</dbReference>
<dbReference type="GO" id="GO:0005506">
    <property type="term" value="F:iron ion binding"/>
    <property type="evidence" value="ECO:0007669"/>
    <property type="project" value="InterPro"/>
</dbReference>
<keyword evidence="11 14" id="KW-0503">Monooxygenase</keyword>
<dbReference type="GO" id="GO:0020037">
    <property type="term" value="F:heme binding"/>
    <property type="evidence" value="ECO:0007669"/>
    <property type="project" value="InterPro"/>
</dbReference>
<dbReference type="SUPFAM" id="SSF48264">
    <property type="entry name" value="Cytochrome P450"/>
    <property type="match status" value="1"/>
</dbReference>
<keyword evidence="6" id="KW-0812">Transmembrane</keyword>
<comment type="cofactor">
    <cofactor evidence="1 13">
        <name>heme</name>
        <dbReference type="ChEBI" id="CHEBI:30413"/>
    </cofactor>
</comment>
<evidence type="ECO:0000313" key="15">
    <source>
        <dbReference type="EMBL" id="KAJ7040736.1"/>
    </source>
</evidence>
<dbReference type="Gene3D" id="1.10.630.10">
    <property type="entry name" value="Cytochrome P450"/>
    <property type="match status" value="1"/>
</dbReference>
<evidence type="ECO:0000256" key="7">
    <source>
        <dbReference type="ARBA" id="ARBA00022723"/>
    </source>
</evidence>
<evidence type="ECO:0000256" key="9">
    <source>
        <dbReference type="ARBA" id="ARBA00023002"/>
    </source>
</evidence>
<evidence type="ECO:0000313" key="16">
    <source>
        <dbReference type="Proteomes" id="UP001218188"/>
    </source>
</evidence>
<evidence type="ECO:0000256" key="11">
    <source>
        <dbReference type="ARBA" id="ARBA00023033"/>
    </source>
</evidence>
<dbReference type="Pfam" id="PF00067">
    <property type="entry name" value="p450"/>
    <property type="match status" value="1"/>
</dbReference>
<evidence type="ECO:0000256" key="12">
    <source>
        <dbReference type="ARBA" id="ARBA00023136"/>
    </source>
</evidence>
<comment type="pathway">
    <text evidence="3">Secondary metabolite biosynthesis; terpenoid biosynthesis.</text>
</comment>
<dbReference type="InterPro" id="IPR002401">
    <property type="entry name" value="Cyt_P450_E_grp-I"/>
</dbReference>
<organism evidence="15 16">
    <name type="scientific">Mycena alexandri</name>
    <dbReference type="NCBI Taxonomy" id="1745969"/>
    <lineage>
        <taxon>Eukaryota</taxon>
        <taxon>Fungi</taxon>
        <taxon>Dikarya</taxon>
        <taxon>Basidiomycota</taxon>
        <taxon>Agaricomycotina</taxon>
        <taxon>Agaricomycetes</taxon>
        <taxon>Agaricomycetidae</taxon>
        <taxon>Agaricales</taxon>
        <taxon>Marasmiineae</taxon>
        <taxon>Mycenaceae</taxon>
        <taxon>Mycena</taxon>
    </lineage>
</organism>